<dbReference type="InterPro" id="IPR036615">
    <property type="entry name" value="Mur_ligase_C_dom_sf"/>
</dbReference>
<evidence type="ECO:0000259" key="14">
    <source>
        <dbReference type="Pfam" id="PF08245"/>
    </source>
</evidence>
<dbReference type="Pfam" id="PF01225">
    <property type="entry name" value="Mur_ligase"/>
    <property type="match status" value="1"/>
</dbReference>
<dbReference type="Pfam" id="PF02875">
    <property type="entry name" value="Mur_ligase_C"/>
    <property type="match status" value="1"/>
</dbReference>
<dbReference type="SUPFAM" id="SSF63418">
    <property type="entry name" value="MurE/MurF N-terminal domain"/>
    <property type="match status" value="1"/>
</dbReference>
<dbReference type="InterPro" id="IPR035911">
    <property type="entry name" value="MurE/MurF_N"/>
</dbReference>
<evidence type="ECO:0000256" key="2">
    <source>
        <dbReference type="ARBA" id="ARBA00022598"/>
    </source>
</evidence>
<evidence type="ECO:0000256" key="8">
    <source>
        <dbReference type="ARBA" id="ARBA00023306"/>
    </source>
</evidence>
<comment type="pathway">
    <text evidence="10 11">Cell wall biogenesis; peptidoglycan biosynthesis.</text>
</comment>
<keyword evidence="3 10" id="KW-0132">Cell division</keyword>
<keyword evidence="1 10" id="KW-0963">Cytoplasm</keyword>
<dbReference type="InterPro" id="IPR005863">
    <property type="entry name" value="UDP-N-AcMur_synth"/>
</dbReference>
<comment type="catalytic activity">
    <reaction evidence="10 11">
        <text>D-alanyl-D-alanine + UDP-N-acetyl-alpha-D-muramoyl-L-alanyl-gamma-D-glutamyl-meso-2,6-diaminopimelate + ATP = UDP-N-acetyl-alpha-D-muramoyl-L-alanyl-gamma-D-glutamyl-meso-2,6-diaminopimeloyl-D-alanyl-D-alanine + ADP + phosphate + H(+)</text>
        <dbReference type="Rhea" id="RHEA:28374"/>
        <dbReference type="ChEBI" id="CHEBI:15378"/>
        <dbReference type="ChEBI" id="CHEBI:30616"/>
        <dbReference type="ChEBI" id="CHEBI:43474"/>
        <dbReference type="ChEBI" id="CHEBI:57822"/>
        <dbReference type="ChEBI" id="CHEBI:61386"/>
        <dbReference type="ChEBI" id="CHEBI:83905"/>
        <dbReference type="ChEBI" id="CHEBI:456216"/>
        <dbReference type="EC" id="6.3.2.10"/>
    </reaction>
</comment>
<comment type="caution">
    <text evidence="15">The sequence shown here is derived from an EMBL/GenBank/DDBJ whole genome shotgun (WGS) entry which is preliminary data.</text>
</comment>
<feature type="binding site" evidence="10">
    <location>
        <begin position="104"/>
        <end position="110"/>
    </location>
    <ligand>
        <name>ATP</name>
        <dbReference type="ChEBI" id="CHEBI:30616"/>
    </ligand>
</feature>
<evidence type="ECO:0000256" key="9">
    <source>
        <dbReference type="ARBA" id="ARBA00023316"/>
    </source>
</evidence>
<gene>
    <name evidence="10 15" type="primary">murF</name>
    <name evidence="15" type="ORF">V2H41_07115</name>
</gene>
<keyword evidence="9 10" id="KW-0961">Cell wall biogenesis/degradation</keyword>
<dbReference type="InterPro" id="IPR051046">
    <property type="entry name" value="MurCDEF_CellWall_CoF430Synth"/>
</dbReference>
<dbReference type="Pfam" id="PF08245">
    <property type="entry name" value="Mur_ligase_M"/>
    <property type="match status" value="1"/>
</dbReference>
<keyword evidence="5 10" id="KW-0067">ATP-binding</keyword>
<evidence type="ECO:0000256" key="3">
    <source>
        <dbReference type="ARBA" id="ARBA00022618"/>
    </source>
</evidence>
<evidence type="ECO:0000256" key="4">
    <source>
        <dbReference type="ARBA" id="ARBA00022741"/>
    </source>
</evidence>
<feature type="domain" description="Mur ligase N-terminal catalytic" evidence="12">
    <location>
        <begin position="23"/>
        <end position="87"/>
    </location>
</feature>
<keyword evidence="4 10" id="KW-0547">Nucleotide-binding</keyword>
<organism evidence="15 16">
    <name type="scientific">Niabella digestorum</name>
    <dbReference type="NCBI Taxonomy" id="3117701"/>
    <lineage>
        <taxon>Bacteria</taxon>
        <taxon>Pseudomonadati</taxon>
        <taxon>Bacteroidota</taxon>
        <taxon>Chitinophagia</taxon>
        <taxon>Chitinophagales</taxon>
        <taxon>Chitinophagaceae</taxon>
        <taxon>Niabella</taxon>
    </lineage>
</organism>
<dbReference type="EMBL" id="JAZGLY010000003">
    <property type="protein sequence ID" value="MEE6187038.1"/>
    <property type="molecule type" value="Genomic_DNA"/>
</dbReference>
<evidence type="ECO:0000259" key="12">
    <source>
        <dbReference type="Pfam" id="PF01225"/>
    </source>
</evidence>
<dbReference type="HAMAP" id="MF_02019">
    <property type="entry name" value="MurF"/>
    <property type="match status" value="1"/>
</dbReference>
<dbReference type="InterPro" id="IPR004101">
    <property type="entry name" value="Mur_ligase_C"/>
</dbReference>
<evidence type="ECO:0000256" key="10">
    <source>
        <dbReference type="HAMAP-Rule" id="MF_02019"/>
    </source>
</evidence>
<dbReference type="SUPFAM" id="SSF53244">
    <property type="entry name" value="MurD-like peptide ligases, peptide-binding domain"/>
    <property type="match status" value="1"/>
</dbReference>
<proteinExistence type="inferred from homology"/>
<dbReference type="Gene3D" id="3.40.1390.10">
    <property type="entry name" value="MurE/MurF, N-terminal domain"/>
    <property type="match status" value="1"/>
</dbReference>
<reference evidence="15 16" key="1">
    <citation type="submission" date="2024-01" db="EMBL/GenBank/DDBJ databases">
        <title>Niabella digestum sp. nov., isolated from waste digestion system.</title>
        <authorList>
            <person name="Zhang L."/>
        </authorList>
    </citation>
    <scope>NUCLEOTIDE SEQUENCE [LARGE SCALE GENOMIC DNA]</scope>
    <source>
        <strain evidence="15 16">A18</strain>
    </source>
</reference>
<evidence type="ECO:0000256" key="7">
    <source>
        <dbReference type="ARBA" id="ARBA00022984"/>
    </source>
</evidence>
<dbReference type="GO" id="GO:0047480">
    <property type="term" value="F:UDP-N-acetylmuramoyl-tripeptide-D-alanyl-D-alanine ligase activity"/>
    <property type="evidence" value="ECO:0007669"/>
    <property type="project" value="UniProtKB-EC"/>
</dbReference>
<dbReference type="EC" id="6.3.2.10" evidence="10 11"/>
<dbReference type="RefSeq" id="WP_330974447.1">
    <property type="nucleotide sequence ID" value="NZ_JAZGLY010000003.1"/>
</dbReference>
<feature type="domain" description="Mur ligase C-terminal" evidence="13">
    <location>
        <begin position="310"/>
        <end position="424"/>
    </location>
</feature>
<evidence type="ECO:0000256" key="6">
    <source>
        <dbReference type="ARBA" id="ARBA00022960"/>
    </source>
</evidence>
<dbReference type="NCBIfam" id="TIGR01143">
    <property type="entry name" value="murF"/>
    <property type="match status" value="1"/>
</dbReference>
<keyword evidence="16" id="KW-1185">Reference proteome</keyword>
<dbReference type="Gene3D" id="3.40.1190.10">
    <property type="entry name" value="Mur-like, catalytic domain"/>
    <property type="match status" value="1"/>
</dbReference>
<comment type="subcellular location">
    <subcellularLocation>
        <location evidence="10 11">Cytoplasm</location>
    </subcellularLocation>
</comment>
<keyword evidence="6 10" id="KW-0133">Cell shape</keyword>
<evidence type="ECO:0000313" key="15">
    <source>
        <dbReference type="EMBL" id="MEE6187038.1"/>
    </source>
</evidence>
<dbReference type="SUPFAM" id="SSF53623">
    <property type="entry name" value="MurD-like peptide ligases, catalytic domain"/>
    <property type="match status" value="1"/>
</dbReference>
<keyword evidence="7 10" id="KW-0573">Peptidoglycan synthesis</keyword>
<keyword evidence="2 10" id="KW-0436">Ligase</keyword>
<feature type="domain" description="Mur ligase central" evidence="14">
    <location>
        <begin position="102"/>
        <end position="286"/>
    </location>
</feature>
<dbReference type="Gene3D" id="3.90.190.20">
    <property type="entry name" value="Mur ligase, C-terminal domain"/>
    <property type="match status" value="1"/>
</dbReference>
<evidence type="ECO:0000313" key="16">
    <source>
        <dbReference type="Proteomes" id="UP001357452"/>
    </source>
</evidence>
<sequence>MRNFAHIMNVEELYQIYLQNPAVQTDSRKLQPGDLFFALKGPNFNGNAFARQALDAGATFAIIDEEQFHIPGRTILVDDVLSTLQQLARHHRRQFSIPFIAITGSNGKTTTKELIHAVLSQKYKVYTTEGNLNNHIGIPLTLLKIKQDAEIAVVEMGANHLHEIEGYCKIVEPTHGLITNCGKAHLEGFGSEEGVKKAKGELFDYLRTRQDGTAFIMKDYDYLLQMSHDISTIITYGTADADINGKVADAGTFLQVLAWVHDTSIQISTNLVGSYNLPNVLAAITLGTTFHVPIEQIKYAIENYRPSNSRSQLIQHGSNRIILDAYNANPSSMRLAIENFVNINCSRKILMLGAMAELGADTAQEHEHIVTLIKQHPWHEVVLVGLPFKAFASDFRYFDNAMAAAEWAKNQAFEDSCILIKGSRSTQMEKILNSITN</sequence>
<comment type="similarity">
    <text evidence="10">Belongs to the MurCDEF family. MurF subfamily.</text>
</comment>
<evidence type="ECO:0000256" key="5">
    <source>
        <dbReference type="ARBA" id="ARBA00022840"/>
    </source>
</evidence>
<evidence type="ECO:0000259" key="13">
    <source>
        <dbReference type="Pfam" id="PF02875"/>
    </source>
</evidence>
<comment type="function">
    <text evidence="10 11">Involved in cell wall formation. Catalyzes the final step in the synthesis of UDP-N-acetylmuramoyl-pentapeptide, the precursor of murein.</text>
</comment>
<evidence type="ECO:0000256" key="1">
    <source>
        <dbReference type="ARBA" id="ARBA00022490"/>
    </source>
</evidence>
<protein>
    <recommendedName>
        <fullName evidence="10 11">UDP-N-acetylmuramoyl-tripeptide--D-alanyl-D-alanine ligase</fullName>
        <ecNumber evidence="10 11">6.3.2.10</ecNumber>
    </recommendedName>
    <alternativeName>
        <fullName evidence="10">D-alanyl-D-alanine-adding enzyme</fullName>
    </alternativeName>
</protein>
<dbReference type="InterPro" id="IPR036565">
    <property type="entry name" value="Mur-like_cat_sf"/>
</dbReference>
<dbReference type="PANTHER" id="PTHR43024">
    <property type="entry name" value="UDP-N-ACETYLMURAMOYL-TRIPEPTIDE--D-ALANYL-D-ALANINE LIGASE"/>
    <property type="match status" value="1"/>
</dbReference>
<accession>A0ABU7RGD0</accession>
<name>A0ABU7RGD0_9BACT</name>
<dbReference type="Proteomes" id="UP001357452">
    <property type="component" value="Unassembled WGS sequence"/>
</dbReference>
<evidence type="ECO:0000256" key="11">
    <source>
        <dbReference type="RuleBase" id="RU004136"/>
    </source>
</evidence>
<dbReference type="InterPro" id="IPR013221">
    <property type="entry name" value="Mur_ligase_cen"/>
</dbReference>
<dbReference type="PANTHER" id="PTHR43024:SF1">
    <property type="entry name" value="UDP-N-ACETYLMURAMOYL-TRIPEPTIDE--D-ALANYL-D-ALANINE LIGASE"/>
    <property type="match status" value="1"/>
</dbReference>
<keyword evidence="8 10" id="KW-0131">Cell cycle</keyword>
<dbReference type="InterPro" id="IPR000713">
    <property type="entry name" value="Mur_ligase_N"/>
</dbReference>